<dbReference type="InterPro" id="IPR051711">
    <property type="entry name" value="Stress_Response_Reg"/>
</dbReference>
<evidence type="ECO:0000256" key="2">
    <source>
        <dbReference type="ARBA" id="ARBA00023015"/>
    </source>
</evidence>
<dbReference type="GO" id="GO:0045944">
    <property type="term" value="P:positive regulation of transcription by RNA polymerase II"/>
    <property type="evidence" value="ECO:0007669"/>
    <property type="project" value="TreeGrafter"/>
</dbReference>
<dbReference type="SMART" id="SM00066">
    <property type="entry name" value="GAL4"/>
    <property type="match status" value="1"/>
</dbReference>
<comment type="subcellular location">
    <subcellularLocation>
        <location evidence="1">Nucleus</location>
    </subcellularLocation>
</comment>
<sequence length="471" mass="52149">MSSETTPHAAQKRRACDECRTRKLACSKEPAGCARCCREGIKCHYSPQKPMGRPRKRRLVEDASLDDAVPLPVENVPISTAFPEIDSVIQPDFFAQDHAFDFLDPAPTSLDYLNLLPYDLSDTTALDPQLLLPQDAAQPPLDLGDVDLLDSINFDDDQEPDPSSVAAPSTHGERVLRFWQTQLQPQGQSHNDTSDRSASPSSGPSNSASSPPSQHNTTSVETSPSPGFKPVRSIECGCLSVLYRTLESLSRLPSDIPSAVRIARRATEVAHQTIRCPVCGDPQTHDPLEAPPIQCYQNMMLVVTLIPSACNAYAMILDMIDKETDGARRDGRQMWFSFQELGGLMGRVGEHDGCASMRALNNRPMEPGMWRTTMRAILRLDVYGYHPTPGEADDFGFQSQGLKDVVTAMEDRSRRRHAIMDKLLADGKTPHDNMFYRHDAKTAHKPVPEEERSCMRVLDSARVALENLVIA</sequence>
<dbReference type="Proteomes" id="UP000887229">
    <property type="component" value="Unassembled WGS sequence"/>
</dbReference>
<dbReference type="GeneID" id="70290654"/>
<dbReference type="InterPro" id="IPR036864">
    <property type="entry name" value="Zn2-C6_fun-type_DNA-bd_sf"/>
</dbReference>
<evidence type="ECO:0000256" key="3">
    <source>
        <dbReference type="ARBA" id="ARBA00023125"/>
    </source>
</evidence>
<protein>
    <recommendedName>
        <fullName evidence="7">Zn(2)-C6 fungal-type domain-containing protein</fullName>
    </recommendedName>
</protein>
<feature type="compositionally biased region" description="Polar residues" evidence="6">
    <location>
        <begin position="214"/>
        <end position="225"/>
    </location>
</feature>
<organism evidence="8 9">
    <name type="scientific">Emericellopsis atlantica</name>
    <dbReference type="NCBI Taxonomy" id="2614577"/>
    <lineage>
        <taxon>Eukaryota</taxon>
        <taxon>Fungi</taxon>
        <taxon>Dikarya</taxon>
        <taxon>Ascomycota</taxon>
        <taxon>Pezizomycotina</taxon>
        <taxon>Sordariomycetes</taxon>
        <taxon>Hypocreomycetidae</taxon>
        <taxon>Hypocreales</taxon>
        <taxon>Bionectriaceae</taxon>
        <taxon>Emericellopsis</taxon>
    </lineage>
</organism>
<feature type="region of interest" description="Disordered" evidence="6">
    <location>
        <begin position="184"/>
        <end position="227"/>
    </location>
</feature>
<proteinExistence type="predicted"/>
<dbReference type="GO" id="GO:0005634">
    <property type="term" value="C:nucleus"/>
    <property type="evidence" value="ECO:0007669"/>
    <property type="project" value="UniProtKB-SubCell"/>
</dbReference>
<gene>
    <name evidence="8" type="ORF">F5Z01DRAFT_438343</name>
</gene>
<feature type="compositionally biased region" description="Low complexity" evidence="6">
    <location>
        <begin position="197"/>
        <end position="213"/>
    </location>
</feature>
<name>A0A9P8CKD5_9HYPO</name>
<dbReference type="GO" id="GO:0043565">
    <property type="term" value="F:sequence-specific DNA binding"/>
    <property type="evidence" value="ECO:0007669"/>
    <property type="project" value="TreeGrafter"/>
</dbReference>
<evidence type="ECO:0000313" key="8">
    <source>
        <dbReference type="EMBL" id="KAG9249825.1"/>
    </source>
</evidence>
<feature type="compositionally biased region" description="Acidic residues" evidence="6">
    <location>
        <begin position="144"/>
        <end position="160"/>
    </location>
</feature>
<accession>A0A9P8CKD5</accession>
<keyword evidence="9" id="KW-1185">Reference proteome</keyword>
<evidence type="ECO:0000313" key="9">
    <source>
        <dbReference type="Proteomes" id="UP000887229"/>
    </source>
</evidence>
<keyword evidence="2" id="KW-0805">Transcription regulation</keyword>
<evidence type="ECO:0000256" key="1">
    <source>
        <dbReference type="ARBA" id="ARBA00004123"/>
    </source>
</evidence>
<evidence type="ECO:0000256" key="5">
    <source>
        <dbReference type="ARBA" id="ARBA00023242"/>
    </source>
</evidence>
<dbReference type="GO" id="GO:0008270">
    <property type="term" value="F:zinc ion binding"/>
    <property type="evidence" value="ECO:0007669"/>
    <property type="project" value="InterPro"/>
</dbReference>
<feature type="region of interest" description="Disordered" evidence="6">
    <location>
        <begin position="136"/>
        <end position="170"/>
    </location>
</feature>
<dbReference type="Gene3D" id="4.10.240.10">
    <property type="entry name" value="Zn(2)-C6 fungal-type DNA-binding domain"/>
    <property type="match status" value="1"/>
</dbReference>
<dbReference type="EMBL" id="MU251289">
    <property type="protein sequence ID" value="KAG9249825.1"/>
    <property type="molecule type" value="Genomic_DNA"/>
</dbReference>
<reference evidence="8" key="1">
    <citation type="journal article" date="2021" name="IMA Fungus">
        <title>Genomic characterization of three marine fungi, including Emericellopsis atlantica sp. nov. with signatures of a generalist lifestyle and marine biomass degradation.</title>
        <authorList>
            <person name="Hagestad O.C."/>
            <person name="Hou L."/>
            <person name="Andersen J.H."/>
            <person name="Hansen E.H."/>
            <person name="Altermark B."/>
            <person name="Li C."/>
            <person name="Kuhnert E."/>
            <person name="Cox R.J."/>
            <person name="Crous P.W."/>
            <person name="Spatafora J.W."/>
            <person name="Lail K."/>
            <person name="Amirebrahimi M."/>
            <person name="Lipzen A."/>
            <person name="Pangilinan J."/>
            <person name="Andreopoulos W."/>
            <person name="Hayes R.D."/>
            <person name="Ng V."/>
            <person name="Grigoriev I.V."/>
            <person name="Jackson S.A."/>
            <person name="Sutton T.D.S."/>
            <person name="Dobson A.D.W."/>
            <person name="Rama T."/>
        </authorList>
    </citation>
    <scope>NUCLEOTIDE SEQUENCE</scope>
    <source>
        <strain evidence="8">TS7</strain>
    </source>
</reference>
<feature type="domain" description="Zn(2)-C6 fungal-type" evidence="7">
    <location>
        <begin position="15"/>
        <end position="45"/>
    </location>
</feature>
<keyword evidence="3" id="KW-0238">DNA-binding</keyword>
<dbReference type="InterPro" id="IPR001138">
    <property type="entry name" value="Zn2Cys6_DnaBD"/>
</dbReference>
<dbReference type="AlphaFoldDB" id="A0A9P8CKD5"/>
<dbReference type="OrthoDB" id="3498215at2759"/>
<keyword evidence="5" id="KW-0539">Nucleus</keyword>
<dbReference type="RefSeq" id="XP_046113749.1">
    <property type="nucleotide sequence ID" value="XM_046259751.1"/>
</dbReference>
<dbReference type="PANTHER" id="PTHR47540:SF4">
    <property type="entry name" value="TRANSCRIPTION FACTOR RGLT"/>
    <property type="match status" value="1"/>
</dbReference>
<evidence type="ECO:0000256" key="4">
    <source>
        <dbReference type="ARBA" id="ARBA00023163"/>
    </source>
</evidence>
<dbReference type="PROSITE" id="PS00463">
    <property type="entry name" value="ZN2_CY6_FUNGAL_1"/>
    <property type="match status" value="1"/>
</dbReference>
<evidence type="ECO:0000256" key="6">
    <source>
        <dbReference type="SAM" id="MobiDB-lite"/>
    </source>
</evidence>
<dbReference type="PROSITE" id="PS50048">
    <property type="entry name" value="ZN2_CY6_FUNGAL_2"/>
    <property type="match status" value="1"/>
</dbReference>
<dbReference type="CDD" id="cd00067">
    <property type="entry name" value="GAL4"/>
    <property type="match status" value="1"/>
</dbReference>
<dbReference type="SUPFAM" id="SSF57701">
    <property type="entry name" value="Zn2/Cys6 DNA-binding domain"/>
    <property type="match status" value="1"/>
</dbReference>
<keyword evidence="4" id="KW-0804">Transcription</keyword>
<dbReference type="GO" id="GO:0000981">
    <property type="term" value="F:DNA-binding transcription factor activity, RNA polymerase II-specific"/>
    <property type="evidence" value="ECO:0007669"/>
    <property type="project" value="InterPro"/>
</dbReference>
<dbReference type="PANTHER" id="PTHR47540">
    <property type="entry name" value="THIAMINE REPRESSIBLE GENES REGULATORY PROTEIN THI5"/>
    <property type="match status" value="1"/>
</dbReference>
<evidence type="ECO:0000259" key="7">
    <source>
        <dbReference type="PROSITE" id="PS50048"/>
    </source>
</evidence>
<comment type="caution">
    <text evidence="8">The sequence shown here is derived from an EMBL/GenBank/DDBJ whole genome shotgun (WGS) entry which is preliminary data.</text>
</comment>